<dbReference type="AlphaFoldDB" id="A0A8J3KJR6"/>
<dbReference type="EMBL" id="BONI01000006">
    <property type="protein sequence ID" value="GIG04287.1"/>
    <property type="molecule type" value="Genomic_DNA"/>
</dbReference>
<dbReference type="PANTHER" id="PTHR19328:SF13">
    <property type="entry name" value="HIPL1 PROTEIN"/>
    <property type="match status" value="1"/>
</dbReference>
<dbReference type="SUPFAM" id="SSF49695">
    <property type="entry name" value="gamma-Crystallin-like"/>
    <property type="match status" value="1"/>
</dbReference>
<dbReference type="InterPro" id="IPR012938">
    <property type="entry name" value="Glc/Sorbosone_DH"/>
</dbReference>
<reference evidence="3 4" key="1">
    <citation type="submission" date="2021-01" db="EMBL/GenBank/DDBJ databases">
        <title>Whole genome shotgun sequence of Catellatospora coxensis NBRC 107359.</title>
        <authorList>
            <person name="Komaki H."/>
            <person name="Tamura T."/>
        </authorList>
    </citation>
    <scope>NUCLEOTIDE SEQUENCE [LARGE SCALE GENOMIC DNA]</scope>
    <source>
        <strain evidence="3 4">NBRC 107359</strain>
    </source>
</reference>
<feature type="domain" description="Glucose/Sorbosone dehydrogenase" evidence="2">
    <location>
        <begin position="197"/>
        <end position="406"/>
    </location>
</feature>
<comment type="caution">
    <text evidence="3">The sequence shown here is derived from an EMBL/GenBank/DDBJ whole genome shotgun (WGS) entry which is preliminary data.</text>
</comment>
<dbReference type="InterPro" id="IPR011041">
    <property type="entry name" value="Quinoprot_gluc/sorb_DH_b-prop"/>
</dbReference>
<evidence type="ECO:0000313" key="3">
    <source>
        <dbReference type="EMBL" id="GIG04287.1"/>
    </source>
</evidence>
<feature type="chain" id="PRO_5035278376" description="Glucose/Sorbosone dehydrogenase domain-containing protein" evidence="1">
    <location>
        <begin position="30"/>
        <end position="921"/>
    </location>
</feature>
<gene>
    <name evidence="3" type="ORF">Cco03nite_09870</name>
</gene>
<evidence type="ECO:0000259" key="2">
    <source>
        <dbReference type="Pfam" id="PF07995"/>
    </source>
</evidence>
<evidence type="ECO:0000313" key="4">
    <source>
        <dbReference type="Proteomes" id="UP000630887"/>
    </source>
</evidence>
<dbReference type="Pfam" id="PF07995">
    <property type="entry name" value="GSDH"/>
    <property type="match status" value="1"/>
</dbReference>
<accession>A0A8J3KJR6</accession>
<keyword evidence="1" id="KW-0732">Signal</keyword>
<dbReference type="Proteomes" id="UP000630887">
    <property type="component" value="Unassembled WGS sequence"/>
</dbReference>
<evidence type="ECO:0000256" key="1">
    <source>
        <dbReference type="SAM" id="SignalP"/>
    </source>
</evidence>
<dbReference type="PANTHER" id="PTHR19328">
    <property type="entry name" value="HEDGEHOG-INTERACTING PROTEIN"/>
    <property type="match status" value="1"/>
</dbReference>
<organism evidence="3 4">
    <name type="scientific">Catellatospora coxensis</name>
    <dbReference type="NCBI Taxonomy" id="310354"/>
    <lineage>
        <taxon>Bacteria</taxon>
        <taxon>Bacillati</taxon>
        <taxon>Actinomycetota</taxon>
        <taxon>Actinomycetes</taxon>
        <taxon>Micromonosporales</taxon>
        <taxon>Micromonosporaceae</taxon>
        <taxon>Catellatospora</taxon>
    </lineage>
</organism>
<protein>
    <recommendedName>
        <fullName evidence="2">Glucose/Sorbosone dehydrogenase domain-containing protein</fullName>
    </recommendedName>
</protein>
<sequence length="921" mass="97612">MGHRRSLPVGAALMSGILSIAMPGPAAHAAAPPTAPTITEPGADNMLVSAADVHMEAAPFSDPDGDAHLCSEWEIVTSGGERVWASGCTGGVLRNHIHMGDGVFENSHVGRSDLIPDKDYELRVRFKDSSGDPGTEWSNWSERPFRTAKESKPLPDAPQWVVKQDGYKVEEVAGGFQLPVNIAMVPGHVADPSKPMFYVTELYGKIKVVKADYSVSTYADDLLNYDPTKAFPGSGEMGVAGLVIEPQTGDIFASMVYKDGGNYYPKVVRFHSTDGGKTAASKKTILDLDDEPQSASHQISNLSIGPDGKLYVHMGDAMEPDTSQDKDSARGKVLRLNLDGSVPSDNPFYNSGDGIGARDMIFAYGLRNPFGGAWRAADGQHYSVENGPGANDRLARITKGTDYGWGGSVNDMKKNALYYWERTHAPVNITFTEQSDHHAGGFPEDKWGHAFVSESGPTYASGPQEKGKRIVEFGFNGDGSVTGPKTLVEYNGSGKTTVAGLAVGQDGLYFTGLYPDTGTDPTKAGAKIYRVRYAPSQAASPVMIYGDRDFKGSFQALGAGVHDNAKGELGSVGNDKMSSLKVGPGYRVVVCQDDSSQGRTNALNLGACRYYGPGQHEFVGTDLNDKASTIAVLGGPAKGKGVTAYTGTNFSGSSQGLGVGGFEASVGELNQVDTETSSMKVATGHEALVCQHDRDAGVNSGQVGPCRYFTAGDHPALGDNFEDNVHLIAVGGPAVTVYSEAGLTGLSQQFQPGIHQAWQGNLNVVGNDAITSFRVEPGYRFVACSNDGKNFSNKGDLGPCRTFGAGEHSLQGSTLDNKISLMAVLAGPSNGARMTVYRDRDFKGVYNKYGIGIYESAEIGPVGNDKISSLKVAADHEAVVCRHDSAKGEADINPCRLYVAGDHKYVGADLNDDISLVAIAK</sequence>
<dbReference type="Gene3D" id="2.60.20.10">
    <property type="entry name" value="Crystallins"/>
    <property type="match status" value="4"/>
</dbReference>
<dbReference type="InterPro" id="IPR011042">
    <property type="entry name" value="6-blade_b-propeller_TolB-like"/>
</dbReference>
<name>A0A8J3KJR6_9ACTN</name>
<dbReference type="Gene3D" id="2.120.10.30">
    <property type="entry name" value="TolB, C-terminal domain"/>
    <property type="match status" value="1"/>
</dbReference>
<dbReference type="InterPro" id="IPR011024">
    <property type="entry name" value="G_crystallin-like"/>
</dbReference>
<keyword evidence="4" id="KW-1185">Reference proteome</keyword>
<feature type="signal peptide" evidence="1">
    <location>
        <begin position="1"/>
        <end position="29"/>
    </location>
</feature>
<dbReference type="SUPFAM" id="SSF50952">
    <property type="entry name" value="Soluble quinoprotein glucose dehydrogenase"/>
    <property type="match status" value="1"/>
</dbReference>
<proteinExistence type="predicted"/>